<dbReference type="FunFam" id="2.60.40.4380:FF:000002">
    <property type="entry name" value="Translational regulator CsrA"/>
    <property type="match status" value="1"/>
</dbReference>
<dbReference type="Proteomes" id="UP000280296">
    <property type="component" value="Unassembled WGS sequence"/>
</dbReference>
<dbReference type="GO" id="GO:1902208">
    <property type="term" value="P:regulation of bacterial-type flagellum assembly"/>
    <property type="evidence" value="ECO:0007669"/>
    <property type="project" value="UniProtKB-UniRule"/>
</dbReference>
<dbReference type="InterPro" id="IPR036107">
    <property type="entry name" value="CsrA_sf"/>
</dbReference>
<comment type="subunit">
    <text evidence="5">Homodimer; the beta-strands of each monomer intercalate to form a hydrophobic core, while the alpha-helices form wings that extend away from the core.</text>
</comment>
<reference evidence="6 7" key="2">
    <citation type="submission" date="2019-01" db="EMBL/GenBank/DDBJ databases">
        <title>Tautonia sociabilis, a novel thermotolerant planctomycete of Isosphaeraceae family, isolated from a 4000 m deep subterranean habitat.</title>
        <authorList>
            <person name="Kovaleva O.L."/>
            <person name="Elcheninov A.G."/>
            <person name="Van Heerden E."/>
            <person name="Toshchakov S.V."/>
            <person name="Novikov A."/>
            <person name="Bonch-Osmolovskaya E.A."/>
            <person name="Kublanov I.V."/>
        </authorList>
    </citation>
    <scope>NUCLEOTIDE SEQUENCE [LARGE SCALE GENOMIC DNA]</scope>
    <source>
        <strain evidence="6 7">GM2012</strain>
    </source>
</reference>
<keyword evidence="3 5" id="KW-0810">Translation regulation</keyword>
<dbReference type="OrthoDB" id="289081at2"/>
<dbReference type="GO" id="GO:0005829">
    <property type="term" value="C:cytosol"/>
    <property type="evidence" value="ECO:0007669"/>
    <property type="project" value="TreeGrafter"/>
</dbReference>
<dbReference type="AlphaFoldDB" id="A0A432MQ29"/>
<dbReference type="EMBL" id="RYZH01000004">
    <property type="protein sequence ID" value="RUL89118.1"/>
    <property type="molecule type" value="Genomic_DNA"/>
</dbReference>
<keyword evidence="2 5" id="KW-0678">Repressor</keyword>
<proteinExistence type="inferred from homology"/>
<evidence type="ECO:0000256" key="2">
    <source>
        <dbReference type="ARBA" id="ARBA00022491"/>
    </source>
</evidence>
<dbReference type="GO" id="GO:0044781">
    <property type="term" value="P:bacterial-type flagellum organization"/>
    <property type="evidence" value="ECO:0007669"/>
    <property type="project" value="UniProtKB-KW"/>
</dbReference>
<keyword evidence="5" id="KW-1005">Bacterial flagellum biogenesis</keyword>
<dbReference type="InterPro" id="IPR003751">
    <property type="entry name" value="CsrA"/>
</dbReference>
<evidence type="ECO:0000256" key="5">
    <source>
        <dbReference type="HAMAP-Rule" id="MF_00167"/>
    </source>
</evidence>
<sequence length="69" mass="7495">MLVLSRKLNEKIVIDGGIVVTVVKIDRNQVRLGIEAPGDVSVYREELLSGQRSYREIDVPIGASAATDA</sequence>
<name>A0A432MQ29_9BACT</name>
<reference evidence="6 7" key="1">
    <citation type="submission" date="2018-12" db="EMBL/GenBank/DDBJ databases">
        <authorList>
            <person name="Toschakov S.V."/>
        </authorList>
    </citation>
    <scope>NUCLEOTIDE SEQUENCE [LARGE SCALE GENOMIC DNA]</scope>
    <source>
        <strain evidence="6 7">GM2012</strain>
    </source>
</reference>
<comment type="similarity">
    <text evidence="5">Belongs to the CsrA/RsmA family.</text>
</comment>
<dbReference type="HAMAP" id="MF_00167">
    <property type="entry name" value="CsrA"/>
    <property type="match status" value="1"/>
</dbReference>
<comment type="caution">
    <text evidence="6">The sequence shown here is derived from an EMBL/GenBank/DDBJ whole genome shotgun (WGS) entry which is preliminary data.</text>
</comment>
<dbReference type="PANTHER" id="PTHR34984">
    <property type="entry name" value="CARBON STORAGE REGULATOR"/>
    <property type="match status" value="1"/>
</dbReference>
<dbReference type="SUPFAM" id="SSF117130">
    <property type="entry name" value="CsrA-like"/>
    <property type="match status" value="1"/>
</dbReference>
<organism evidence="6 7">
    <name type="scientific">Tautonia sociabilis</name>
    <dbReference type="NCBI Taxonomy" id="2080755"/>
    <lineage>
        <taxon>Bacteria</taxon>
        <taxon>Pseudomonadati</taxon>
        <taxon>Planctomycetota</taxon>
        <taxon>Planctomycetia</taxon>
        <taxon>Isosphaerales</taxon>
        <taxon>Isosphaeraceae</taxon>
        <taxon>Tautonia</taxon>
    </lineage>
</organism>
<evidence type="ECO:0000313" key="7">
    <source>
        <dbReference type="Proteomes" id="UP000280296"/>
    </source>
</evidence>
<evidence type="ECO:0000256" key="4">
    <source>
        <dbReference type="ARBA" id="ARBA00022884"/>
    </source>
</evidence>
<comment type="function">
    <text evidence="5">A translational regulator that binds mRNA to regulate translation initiation and/or mRNA stability. Usually binds in the 5'-UTR at or near the Shine-Dalgarno sequence preventing ribosome-binding, thus repressing translation. Its main target seems to be the major flagellin gene, while its function is anatagonized by FliW.</text>
</comment>
<keyword evidence="7" id="KW-1185">Reference proteome</keyword>
<dbReference type="GO" id="GO:0045947">
    <property type="term" value="P:negative regulation of translational initiation"/>
    <property type="evidence" value="ECO:0007669"/>
    <property type="project" value="UniProtKB-UniRule"/>
</dbReference>
<protein>
    <recommendedName>
        <fullName evidence="5">Translational regulator CsrA</fullName>
    </recommendedName>
</protein>
<dbReference type="RefSeq" id="WP_126723853.1">
    <property type="nucleotide sequence ID" value="NZ_RYZH01000004.1"/>
</dbReference>
<dbReference type="Gene3D" id="2.60.40.4380">
    <property type="entry name" value="Translational regulator CsrA"/>
    <property type="match status" value="1"/>
</dbReference>
<dbReference type="GO" id="GO:0006402">
    <property type="term" value="P:mRNA catabolic process"/>
    <property type="evidence" value="ECO:0007669"/>
    <property type="project" value="InterPro"/>
</dbReference>
<evidence type="ECO:0000256" key="1">
    <source>
        <dbReference type="ARBA" id="ARBA00022490"/>
    </source>
</evidence>
<keyword evidence="1 5" id="KW-0963">Cytoplasm</keyword>
<dbReference type="NCBIfam" id="TIGR00202">
    <property type="entry name" value="csrA"/>
    <property type="match status" value="1"/>
</dbReference>
<gene>
    <name evidence="5 6" type="primary">csrA</name>
    <name evidence="6" type="ORF">TsocGM_03095</name>
</gene>
<dbReference type="Pfam" id="PF02599">
    <property type="entry name" value="CsrA"/>
    <property type="match status" value="1"/>
</dbReference>
<comment type="subcellular location">
    <subcellularLocation>
        <location evidence="5">Cytoplasm</location>
    </subcellularLocation>
</comment>
<evidence type="ECO:0000313" key="6">
    <source>
        <dbReference type="EMBL" id="RUL89118.1"/>
    </source>
</evidence>
<dbReference type="GO" id="GO:0006109">
    <property type="term" value="P:regulation of carbohydrate metabolic process"/>
    <property type="evidence" value="ECO:0007669"/>
    <property type="project" value="InterPro"/>
</dbReference>
<keyword evidence="4 5" id="KW-0694">RNA-binding</keyword>
<accession>A0A432MQ29</accession>
<evidence type="ECO:0000256" key="3">
    <source>
        <dbReference type="ARBA" id="ARBA00022845"/>
    </source>
</evidence>
<dbReference type="GO" id="GO:0048027">
    <property type="term" value="F:mRNA 5'-UTR binding"/>
    <property type="evidence" value="ECO:0007669"/>
    <property type="project" value="UniProtKB-UniRule"/>
</dbReference>
<dbReference type="PANTHER" id="PTHR34984:SF1">
    <property type="entry name" value="CARBON STORAGE REGULATOR"/>
    <property type="match status" value="1"/>
</dbReference>